<feature type="transmembrane region" description="Helical" evidence="3">
    <location>
        <begin position="96"/>
        <end position="121"/>
    </location>
</feature>
<dbReference type="CDD" id="cd02440">
    <property type="entry name" value="AdoMet_MTases"/>
    <property type="match status" value="1"/>
</dbReference>
<dbReference type="NCBIfam" id="NF037959">
    <property type="entry name" value="MFS_SpdSyn"/>
    <property type="match status" value="1"/>
</dbReference>
<dbReference type="STRING" id="560819.SAMN05428998_101173"/>
<feature type="transmembrane region" description="Helical" evidence="3">
    <location>
        <begin position="64"/>
        <end position="84"/>
    </location>
</feature>
<dbReference type="InterPro" id="IPR036259">
    <property type="entry name" value="MFS_trans_sf"/>
</dbReference>
<organism evidence="4 5">
    <name type="scientific">Tistlia consotensis USBA 355</name>
    <dbReference type="NCBI Taxonomy" id="560819"/>
    <lineage>
        <taxon>Bacteria</taxon>
        <taxon>Pseudomonadati</taxon>
        <taxon>Pseudomonadota</taxon>
        <taxon>Alphaproteobacteria</taxon>
        <taxon>Rhodospirillales</taxon>
        <taxon>Rhodovibrionaceae</taxon>
        <taxon>Tistlia</taxon>
    </lineage>
</organism>
<feature type="transmembrane region" description="Helical" evidence="3">
    <location>
        <begin position="133"/>
        <end position="158"/>
    </location>
</feature>
<dbReference type="SUPFAM" id="SSF103473">
    <property type="entry name" value="MFS general substrate transporter"/>
    <property type="match status" value="1"/>
</dbReference>
<feature type="transmembrane region" description="Helical" evidence="3">
    <location>
        <begin position="203"/>
        <end position="224"/>
    </location>
</feature>
<reference evidence="4 5" key="1">
    <citation type="submission" date="2017-04" db="EMBL/GenBank/DDBJ databases">
        <authorList>
            <person name="Afonso C.L."/>
            <person name="Miller P.J."/>
            <person name="Scott M.A."/>
            <person name="Spackman E."/>
            <person name="Goraichik I."/>
            <person name="Dimitrov K.M."/>
            <person name="Suarez D.L."/>
            <person name="Swayne D.E."/>
        </authorList>
    </citation>
    <scope>NUCLEOTIDE SEQUENCE [LARGE SCALE GENOMIC DNA]</scope>
    <source>
        <strain evidence="4 5">USBA 355</strain>
    </source>
</reference>
<feature type="compositionally biased region" description="Basic and acidic residues" evidence="2">
    <location>
        <begin position="1"/>
        <end position="19"/>
    </location>
</feature>
<feature type="transmembrane region" description="Helical" evidence="3">
    <location>
        <begin position="178"/>
        <end position="197"/>
    </location>
</feature>
<dbReference type="InterPro" id="IPR029063">
    <property type="entry name" value="SAM-dependent_MTases_sf"/>
</dbReference>
<dbReference type="SUPFAM" id="SSF53335">
    <property type="entry name" value="S-adenosyl-L-methionine-dependent methyltransferases"/>
    <property type="match status" value="1"/>
</dbReference>
<feature type="transmembrane region" description="Helical" evidence="3">
    <location>
        <begin position="231"/>
        <end position="249"/>
    </location>
</feature>
<gene>
    <name evidence="4" type="ORF">SAMN05428998_101173</name>
</gene>
<proteinExistence type="predicted"/>
<evidence type="ECO:0008006" key="6">
    <source>
        <dbReference type="Google" id="ProtNLM"/>
    </source>
</evidence>
<evidence type="ECO:0000313" key="5">
    <source>
        <dbReference type="Proteomes" id="UP000192917"/>
    </source>
</evidence>
<keyword evidence="3" id="KW-0812">Transmembrane</keyword>
<evidence type="ECO:0000256" key="3">
    <source>
        <dbReference type="SAM" id="Phobius"/>
    </source>
</evidence>
<accession>A0A1Y6B4M1</accession>
<keyword evidence="3" id="KW-0472">Membrane</keyword>
<dbReference type="RefSeq" id="WP_085120533.1">
    <property type="nucleotide sequence ID" value="NZ_FWZX01000001.1"/>
</dbReference>
<dbReference type="GO" id="GO:0006596">
    <property type="term" value="P:polyamine biosynthetic process"/>
    <property type="evidence" value="ECO:0007669"/>
    <property type="project" value="UniProtKB-KW"/>
</dbReference>
<evidence type="ECO:0000256" key="1">
    <source>
        <dbReference type="ARBA" id="ARBA00023115"/>
    </source>
</evidence>
<dbReference type="AlphaFoldDB" id="A0A1Y6B4M1"/>
<feature type="region of interest" description="Disordered" evidence="2">
    <location>
        <begin position="1"/>
        <end position="26"/>
    </location>
</feature>
<evidence type="ECO:0000313" key="4">
    <source>
        <dbReference type="EMBL" id="SME89071.1"/>
    </source>
</evidence>
<dbReference type="Proteomes" id="UP000192917">
    <property type="component" value="Unassembled WGS sequence"/>
</dbReference>
<dbReference type="PANTHER" id="PTHR43317">
    <property type="entry name" value="THERMOSPERMINE SYNTHASE ACAULIS5"/>
    <property type="match status" value="1"/>
</dbReference>
<keyword evidence="1" id="KW-0620">Polyamine biosynthesis</keyword>
<evidence type="ECO:0000256" key="2">
    <source>
        <dbReference type="SAM" id="MobiDB-lite"/>
    </source>
</evidence>
<dbReference type="GO" id="GO:0010487">
    <property type="term" value="F:thermospermine synthase activity"/>
    <property type="evidence" value="ECO:0007669"/>
    <property type="project" value="TreeGrafter"/>
</dbReference>
<protein>
    <recommendedName>
        <fullName evidence="6">Spermidine synthase</fullName>
    </recommendedName>
</protein>
<dbReference type="EMBL" id="FWZX01000001">
    <property type="protein sequence ID" value="SME89071.1"/>
    <property type="molecule type" value="Genomic_DNA"/>
</dbReference>
<dbReference type="Gene3D" id="3.40.50.150">
    <property type="entry name" value="Vaccinia Virus protein VP39"/>
    <property type="match status" value="1"/>
</dbReference>
<keyword evidence="3" id="KW-1133">Transmembrane helix</keyword>
<keyword evidence="5" id="KW-1185">Reference proteome</keyword>
<feature type="transmembrane region" description="Helical" evidence="3">
    <location>
        <begin position="32"/>
        <end position="52"/>
    </location>
</feature>
<sequence>MRTRETPGRERRTTLDGIDRPSASGGRGWRRAAYAGALATTSAGGLVLEIVAGRMIAPYVGMSLYTWTAVIAVVLAGFSLGHWWGGRLSDGGARRCALRLAWLLLAAAATTAACLPLIRLASPWLLGGIADPVTALVLLALVLFLLPSLFIGTVSPILTRLAVDALPEAPGRAIGQMYAVGAAGSIAGTLLAGYLFLSWIGTIGTVLSVAGCYLLLALAFAAAARPARREAAAALALALLAGLGIGAAGRPLAAFTAPCLEESDYYCIRVVDLTGEIGRPAALMVLDHLGHGINDRDDPARLHSSYLRLTDRLLRARLGGRLDGPGAFSAFFVGGGAYTLPRAWAASHPRARLTVAELDPAVTRVAERALWLRPAPGLAIEHGDARRILQGLPAQTRFDIVVGDAFHDISVPQHLTTREFAGLLRRRLAPHGFYVLNAVDSARRPLFVYAVVRTLGAVFETVEVWADAEQLSGGGRITFLVVAGREPSPAERYRGAPDADDPEGTLWLRWPAEDLARRTAAPDVPLLTDDYAPVDRLMLPVLAEDK</sequence>
<name>A0A1Y6B4M1_9PROT</name>
<dbReference type="PANTHER" id="PTHR43317:SF1">
    <property type="entry name" value="THERMOSPERMINE SYNTHASE ACAULIS5"/>
    <property type="match status" value="1"/>
</dbReference>